<dbReference type="EMBL" id="VBOR01000024">
    <property type="protein sequence ID" value="TMQ51035.1"/>
    <property type="molecule type" value="Genomic_DNA"/>
</dbReference>
<evidence type="ECO:0000313" key="3">
    <source>
        <dbReference type="Proteomes" id="UP000316292"/>
    </source>
</evidence>
<proteinExistence type="predicted"/>
<name>A0A538SI37_UNCEI</name>
<evidence type="ECO:0000313" key="2">
    <source>
        <dbReference type="EMBL" id="TMQ51035.1"/>
    </source>
</evidence>
<dbReference type="AlphaFoldDB" id="A0A538SI37"/>
<comment type="caution">
    <text evidence="2">The sequence shown here is derived from an EMBL/GenBank/DDBJ whole genome shotgun (WGS) entry which is preliminary data.</text>
</comment>
<reference evidence="2 3" key="1">
    <citation type="journal article" date="2019" name="Nat. Microbiol.">
        <title>Mediterranean grassland soil C-N compound turnover is dependent on rainfall and depth, and is mediated by genomically divergent microorganisms.</title>
        <authorList>
            <person name="Diamond S."/>
            <person name="Andeer P.F."/>
            <person name="Li Z."/>
            <person name="Crits-Christoph A."/>
            <person name="Burstein D."/>
            <person name="Anantharaman K."/>
            <person name="Lane K.R."/>
            <person name="Thomas B.C."/>
            <person name="Pan C."/>
            <person name="Northen T.R."/>
            <person name="Banfield J.F."/>
        </authorList>
    </citation>
    <scope>NUCLEOTIDE SEQUENCE [LARGE SCALE GENOMIC DNA]</scope>
    <source>
        <strain evidence="2">WS_1</strain>
    </source>
</reference>
<dbReference type="CDD" id="cd04179">
    <property type="entry name" value="DPM_DPG-synthase_like"/>
    <property type="match status" value="1"/>
</dbReference>
<dbReference type="GO" id="GO:0016740">
    <property type="term" value="F:transferase activity"/>
    <property type="evidence" value="ECO:0007669"/>
    <property type="project" value="UniProtKB-KW"/>
</dbReference>
<feature type="domain" description="Glycosyltransferase 2-like" evidence="1">
    <location>
        <begin position="23"/>
        <end position="176"/>
    </location>
</feature>
<evidence type="ECO:0000259" key="1">
    <source>
        <dbReference type="Pfam" id="PF00535"/>
    </source>
</evidence>
<dbReference type="InterPro" id="IPR001173">
    <property type="entry name" value="Glyco_trans_2-like"/>
</dbReference>
<dbReference type="SUPFAM" id="SSF53448">
    <property type="entry name" value="Nucleotide-diphospho-sugar transferases"/>
    <property type="match status" value="1"/>
</dbReference>
<organism evidence="2 3">
    <name type="scientific">Eiseniibacteriota bacterium</name>
    <dbReference type="NCBI Taxonomy" id="2212470"/>
    <lineage>
        <taxon>Bacteria</taxon>
        <taxon>Candidatus Eiseniibacteriota</taxon>
    </lineage>
</organism>
<dbReference type="PANTHER" id="PTHR48090:SF7">
    <property type="entry name" value="RFBJ PROTEIN"/>
    <property type="match status" value="1"/>
</dbReference>
<dbReference type="Pfam" id="PF00535">
    <property type="entry name" value="Glycos_transf_2"/>
    <property type="match status" value="1"/>
</dbReference>
<accession>A0A538SI37</accession>
<dbReference type="Gene3D" id="3.90.550.10">
    <property type="entry name" value="Spore Coat Polysaccharide Biosynthesis Protein SpsA, Chain A"/>
    <property type="match status" value="1"/>
</dbReference>
<dbReference type="InterPro" id="IPR050256">
    <property type="entry name" value="Glycosyltransferase_2"/>
</dbReference>
<sequence length="237" mass="25735">MVRVGLGPGPGRSRPRLVNTLAVIPARDAESTIGSVVGDLKRRLPGLSILVIDDGSIDATSARAREAGADVIRHDVNRGKGAALQTGFDEACGRGVDRVLTLDADGQHDPAYAPVLLGALDRADIVIGSRDRNRRGMPWLRKATNSFMTWLVSRLAGTAIEDTQSGFRAMRAKVLEGVRPRSSRFDYESEFLIEAGRKGFTIAAVPVPTLYNAPGSHIDPLRDTARFIRLVMRQLIR</sequence>
<dbReference type="Proteomes" id="UP000316292">
    <property type="component" value="Unassembled WGS sequence"/>
</dbReference>
<protein>
    <submittedName>
        <fullName evidence="2">Glycosyltransferase family 2 protein</fullName>
    </submittedName>
</protein>
<dbReference type="PANTHER" id="PTHR48090">
    <property type="entry name" value="UNDECAPRENYL-PHOSPHATE 4-DEOXY-4-FORMAMIDO-L-ARABINOSE TRANSFERASE-RELATED"/>
    <property type="match status" value="1"/>
</dbReference>
<dbReference type="InterPro" id="IPR029044">
    <property type="entry name" value="Nucleotide-diphossugar_trans"/>
</dbReference>
<gene>
    <name evidence="2" type="ORF">E6K71_01075</name>
</gene>
<keyword evidence="2" id="KW-0808">Transferase</keyword>